<accession>A0A1X0ITZ8</accession>
<gene>
    <name evidence="1" type="ORF">BST42_14965</name>
</gene>
<dbReference type="EMBL" id="MVIH01000006">
    <property type="protein sequence ID" value="ORB52271.1"/>
    <property type="molecule type" value="Genomic_DNA"/>
</dbReference>
<proteinExistence type="predicted"/>
<comment type="caution">
    <text evidence="1">The sequence shown here is derived from an EMBL/GenBank/DDBJ whole genome shotgun (WGS) entry which is preliminary data.</text>
</comment>
<reference evidence="1 2" key="1">
    <citation type="submission" date="2016-12" db="EMBL/GenBank/DDBJ databases">
        <title>The new phylogeny of genus Mycobacterium.</title>
        <authorList>
            <person name="Tortoli E."/>
            <person name="Trovato A."/>
            <person name="Cirillo D.M."/>
        </authorList>
    </citation>
    <scope>NUCLEOTIDE SEQUENCE [LARGE SCALE GENOMIC DNA]</scope>
    <source>
        <strain evidence="1 2">DSM 44223</strain>
    </source>
</reference>
<keyword evidence="2" id="KW-1185">Reference proteome</keyword>
<organism evidence="1 2">
    <name type="scientific">Mycolicibacterium rhodesiae</name>
    <name type="common">Mycobacterium rhodesiae</name>
    <dbReference type="NCBI Taxonomy" id="36814"/>
    <lineage>
        <taxon>Bacteria</taxon>
        <taxon>Bacillati</taxon>
        <taxon>Actinomycetota</taxon>
        <taxon>Actinomycetes</taxon>
        <taxon>Mycobacteriales</taxon>
        <taxon>Mycobacteriaceae</taxon>
        <taxon>Mycolicibacterium</taxon>
    </lineage>
</organism>
<evidence type="ECO:0000313" key="1">
    <source>
        <dbReference type="EMBL" id="ORB52271.1"/>
    </source>
</evidence>
<dbReference type="Proteomes" id="UP000192534">
    <property type="component" value="Unassembled WGS sequence"/>
</dbReference>
<name>A0A1X0ITZ8_MYCRH</name>
<dbReference type="AlphaFoldDB" id="A0A1X0ITZ8"/>
<sequence>MTMRPSRSVIFGTPLACAADEALLAVVCRVGAVNGLGLGSATPVTALAANRVADVFGRGELWAAGRVE</sequence>
<evidence type="ECO:0000313" key="2">
    <source>
        <dbReference type="Proteomes" id="UP000192534"/>
    </source>
</evidence>
<protein>
    <submittedName>
        <fullName evidence="1">Uncharacterized protein</fullName>
    </submittedName>
</protein>